<organism evidence="1 2">
    <name type="scientific">Melanomma pulvis-pyrius CBS 109.77</name>
    <dbReference type="NCBI Taxonomy" id="1314802"/>
    <lineage>
        <taxon>Eukaryota</taxon>
        <taxon>Fungi</taxon>
        <taxon>Dikarya</taxon>
        <taxon>Ascomycota</taxon>
        <taxon>Pezizomycotina</taxon>
        <taxon>Dothideomycetes</taxon>
        <taxon>Pleosporomycetidae</taxon>
        <taxon>Pleosporales</taxon>
        <taxon>Melanommataceae</taxon>
        <taxon>Melanomma</taxon>
    </lineage>
</organism>
<dbReference type="OrthoDB" id="1046782at2759"/>
<name>A0A6A6X5W9_9PLEO</name>
<dbReference type="EMBL" id="MU002004">
    <property type="protein sequence ID" value="KAF2791726.1"/>
    <property type="molecule type" value="Genomic_DNA"/>
</dbReference>
<sequence>MDLQEWLLPGSSMPLGAPPTEIVGTKPVGYTLSSLSPAYDGLCPDTACYSKGTTVNPKYSPFLPPACTRGSGPPPFVGLYDYAYNWGFCPMNTCTCDKFGDLNVPVAPDRSIKAAAAGDSGLCNFACQRNYCPEPCVKTNATLPGGLFYPDPGTDGYCDFRLGT</sequence>
<reference evidence="1" key="1">
    <citation type="journal article" date="2020" name="Stud. Mycol.">
        <title>101 Dothideomycetes genomes: a test case for predicting lifestyles and emergence of pathogens.</title>
        <authorList>
            <person name="Haridas S."/>
            <person name="Albert R."/>
            <person name="Binder M."/>
            <person name="Bloem J."/>
            <person name="Labutti K."/>
            <person name="Salamov A."/>
            <person name="Andreopoulos B."/>
            <person name="Baker S."/>
            <person name="Barry K."/>
            <person name="Bills G."/>
            <person name="Bluhm B."/>
            <person name="Cannon C."/>
            <person name="Castanera R."/>
            <person name="Culley D."/>
            <person name="Daum C."/>
            <person name="Ezra D."/>
            <person name="Gonzalez J."/>
            <person name="Henrissat B."/>
            <person name="Kuo A."/>
            <person name="Liang C."/>
            <person name="Lipzen A."/>
            <person name="Lutzoni F."/>
            <person name="Magnuson J."/>
            <person name="Mondo S."/>
            <person name="Nolan M."/>
            <person name="Ohm R."/>
            <person name="Pangilinan J."/>
            <person name="Park H.-J."/>
            <person name="Ramirez L."/>
            <person name="Alfaro M."/>
            <person name="Sun H."/>
            <person name="Tritt A."/>
            <person name="Yoshinaga Y."/>
            <person name="Zwiers L.-H."/>
            <person name="Turgeon B."/>
            <person name="Goodwin S."/>
            <person name="Spatafora J."/>
            <person name="Crous P."/>
            <person name="Grigoriev I."/>
        </authorList>
    </citation>
    <scope>NUCLEOTIDE SEQUENCE</scope>
    <source>
        <strain evidence="1">CBS 109.77</strain>
    </source>
</reference>
<evidence type="ECO:0000313" key="1">
    <source>
        <dbReference type="EMBL" id="KAF2791726.1"/>
    </source>
</evidence>
<accession>A0A6A6X5W9</accession>
<evidence type="ECO:0000313" key="2">
    <source>
        <dbReference type="Proteomes" id="UP000799757"/>
    </source>
</evidence>
<dbReference type="AlphaFoldDB" id="A0A6A6X5W9"/>
<gene>
    <name evidence="1" type="ORF">K505DRAFT_363535</name>
</gene>
<keyword evidence="2" id="KW-1185">Reference proteome</keyword>
<protein>
    <submittedName>
        <fullName evidence="1">Carbohydrate-binding module family 24 protein</fullName>
    </submittedName>
</protein>
<proteinExistence type="predicted"/>
<dbReference type="Proteomes" id="UP000799757">
    <property type="component" value="Unassembled WGS sequence"/>
</dbReference>